<keyword evidence="10 11" id="KW-0670">Pyruvate</keyword>
<dbReference type="InterPro" id="IPR003817">
    <property type="entry name" value="PS_Dcarbxylase"/>
</dbReference>
<dbReference type="HAMAP" id="MF_00664">
    <property type="entry name" value="PS_decarb_PSD_A"/>
    <property type="match status" value="1"/>
</dbReference>
<keyword evidence="7 11" id="KW-0594">Phospholipid biosynthesis</keyword>
<keyword evidence="12" id="KW-0812">Transmembrane</keyword>
<dbReference type="EMBL" id="JACJJC010000022">
    <property type="protein sequence ID" value="MBM6704841.1"/>
    <property type="molecule type" value="Genomic_DNA"/>
</dbReference>
<organism evidence="13 14">
    <name type="scientific">Sutterella massiliensis</name>
    <dbReference type="NCBI Taxonomy" id="1816689"/>
    <lineage>
        <taxon>Bacteria</taxon>
        <taxon>Pseudomonadati</taxon>
        <taxon>Pseudomonadota</taxon>
        <taxon>Betaproteobacteria</taxon>
        <taxon>Burkholderiales</taxon>
        <taxon>Sutterellaceae</taxon>
        <taxon>Sutterella</taxon>
    </lineage>
</organism>
<feature type="chain" id="PRO_5044938689" description="Phosphatidylserine decarboxylase alpha chain" evidence="11">
    <location>
        <begin position="206"/>
        <end position="236"/>
    </location>
</feature>
<protein>
    <recommendedName>
        <fullName evidence="11">Phosphatidylserine decarboxylase proenzyme</fullName>
        <ecNumber evidence="11">4.1.1.65</ecNumber>
    </recommendedName>
    <component>
        <recommendedName>
            <fullName evidence="11">Phosphatidylserine decarboxylase alpha chain</fullName>
        </recommendedName>
    </component>
    <component>
        <recommendedName>
            <fullName evidence="11">Phosphatidylserine decarboxylase beta chain</fullName>
        </recommendedName>
    </component>
</protein>
<evidence type="ECO:0000256" key="7">
    <source>
        <dbReference type="ARBA" id="ARBA00023209"/>
    </source>
</evidence>
<evidence type="ECO:0000256" key="11">
    <source>
        <dbReference type="HAMAP-Rule" id="MF_00664"/>
    </source>
</evidence>
<reference evidence="13 14" key="1">
    <citation type="journal article" date="2021" name="Sci. Rep.">
        <title>The distribution of antibiotic resistance genes in chicken gut microbiota commensals.</title>
        <authorList>
            <person name="Juricova H."/>
            <person name="Matiasovicova J."/>
            <person name="Kubasova T."/>
            <person name="Cejkova D."/>
            <person name="Rychlik I."/>
        </authorList>
    </citation>
    <scope>NUCLEOTIDE SEQUENCE [LARGE SCALE GENOMIC DNA]</scope>
    <source>
        <strain evidence="13 14">An829</strain>
    </source>
</reference>
<keyword evidence="4 11" id="KW-0443">Lipid metabolism</keyword>
<comment type="cofactor">
    <cofactor evidence="11">
        <name>pyruvate</name>
        <dbReference type="ChEBI" id="CHEBI:15361"/>
    </cofactor>
    <text evidence="11">Binds 1 pyruvoyl group covalently per subunit.</text>
</comment>
<comment type="pathway">
    <text evidence="11">Phospholipid metabolism; phosphatidylethanolamine biosynthesis; phosphatidylethanolamine from CDP-diacylglycerol: step 2/2.</text>
</comment>
<comment type="PTM">
    <text evidence="11">Is synthesized initially as an inactive proenzyme. Formation of the active enzyme involves a self-maturation process in which the active site pyruvoyl group is generated from an internal serine residue via an autocatalytic post-translational modification. Two non-identical subunits are generated from the proenzyme in this reaction, and the pyruvate is formed at the N-terminus of the alpha chain, which is derived from the carboxyl end of the proenzyme. The post-translation cleavage follows an unusual pathway, termed non-hydrolytic serinolysis, in which the side chain hydroxyl group of the serine supplies its oxygen atom to form the C-terminus of the beta chain, while the remainder of the serine residue undergoes an oxidative deamination to produce ammonia and the pyruvoyl prosthetic group on the alpha chain.</text>
</comment>
<dbReference type="Pfam" id="PF02666">
    <property type="entry name" value="PS_Dcarbxylase"/>
    <property type="match status" value="1"/>
</dbReference>
<name>A0ABS2DU16_9BURK</name>
<feature type="chain" id="PRO_5044938688" description="Phosphatidylserine decarboxylase beta chain" evidence="11">
    <location>
        <begin position="1"/>
        <end position="205"/>
    </location>
</feature>
<comment type="function">
    <text evidence="11">Catalyzes the formation of phosphatidylethanolamine (PtdEtn) from phosphatidylserine (PtdSer).</text>
</comment>
<dbReference type="PANTHER" id="PTHR35809">
    <property type="entry name" value="ARCHAETIDYLSERINE DECARBOXYLASE PROENZYME-RELATED"/>
    <property type="match status" value="1"/>
</dbReference>
<dbReference type="PANTHER" id="PTHR35809:SF1">
    <property type="entry name" value="ARCHAETIDYLSERINE DECARBOXYLASE PROENZYME-RELATED"/>
    <property type="match status" value="1"/>
</dbReference>
<evidence type="ECO:0000313" key="14">
    <source>
        <dbReference type="Proteomes" id="UP000715095"/>
    </source>
</evidence>
<keyword evidence="6 11" id="KW-0865">Zymogen</keyword>
<evidence type="ECO:0000256" key="3">
    <source>
        <dbReference type="ARBA" id="ARBA00022793"/>
    </source>
</evidence>
<feature type="site" description="Cleavage (non-hydrolytic); by autocatalysis" evidence="11">
    <location>
        <begin position="205"/>
        <end position="206"/>
    </location>
</feature>
<dbReference type="EC" id="4.1.1.65" evidence="11"/>
<sequence>MGPPSVSFACSSAHIPFQRFPLQSRIYPHPIIAREGWPILGALLAVTVVLWALDFEFLTFIAFVAFLFALQFFRDPARELPEDPRAVVSPVDGRVCKVEPAVNPETGEDAVKISIFMNVFNVHSQKAPLAGVVEKVTYTPGLFLNADLDKASTENERNAVTVRTDEGRVVTFIQVAGLVARRIICYAKVGDRLERGERYGFIRFGSRVDVYLPTDVEVKVSIGEKVTGVMTTIARM</sequence>
<dbReference type="InterPro" id="IPR033175">
    <property type="entry name" value="PSD-A"/>
</dbReference>
<feature type="transmembrane region" description="Helical" evidence="12">
    <location>
        <begin position="37"/>
        <end position="70"/>
    </location>
</feature>
<evidence type="ECO:0000256" key="2">
    <source>
        <dbReference type="ARBA" id="ARBA00022516"/>
    </source>
</evidence>
<comment type="caution">
    <text evidence="13">The sequence shown here is derived from an EMBL/GenBank/DDBJ whole genome shotgun (WGS) entry which is preliminary data.</text>
</comment>
<comment type="subcellular location">
    <subcellularLocation>
        <location evidence="11">Cell membrane</location>
        <topology evidence="11">Peripheral membrane protein</topology>
    </subcellularLocation>
</comment>
<evidence type="ECO:0000256" key="4">
    <source>
        <dbReference type="ARBA" id="ARBA00023098"/>
    </source>
</evidence>
<feature type="modified residue" description="Pyruvic acid (Ser); by autocatalysis" evidence="11">
    <location>
        <position position="206"/>
    </location>
</feature>
<dbReference type="NCBIfam" id="NF003680">
    <property type="entry name" value="PRK05305.1-5"/>
    <property type="match status" value="1"/>
</dbReference>
<dbReference type="NCBIfam" id="NF003685">
    <property type="entry name" value="PRK05305.2-5"/>
    <property type="match status" value="1"/>
</dbReference>
<dbReference type="Proteomes" id="UP000715095">
    <property type="component" value="Unassembled WGS sequence"/>
</dbReference>
<keyword evidence="2 11" id="KW-0444">Lipid biosynthesis</keyword>
<keyword evidence="9 11" id="KW-1208">Phospholipid metabolism</keyword>
<comment type="subunit">
    <text evidence="11">Heterodimer of a large membrane-associated beta subunit and a small pyruvoyl-containing alpha subunit.</text>
</comment>
<evidence type="ECO:0000256" key="12">
    <source>
        <dbReference type="SAM" id="Phobius"/>
    </source>
</evidence>
<keyword evidence="14" id="KW-1185">Reference proteome</keyword>
<keyword evidence="12" id="KW-1133">Transmembrane helix</keyword>
<keyword evidence="1 11" id="KW-1003">Cell membrane</keyword>
<dbReference type="NCBIfam" id="NF003678">
    <property type="entry name" value="PRK05305.1-2"/>
    <property type="match status" value="1"/>
</dbReference>
<evidence type="ECO:0000256" key="10">
    <source>
        <dbReference type="ARBA" id="ARBA00023317"/>
    </source>
</evidence>
<evidence type="ECO:0000256" key="6">
    <source>
        <dbReference type="ARBA" id="ARBA00023145"/>
    </source>
</evidence>
<comment type="similarity">
    <text evidence="11">Belongs to the phosphatidylserine decarboxylase family. PSD-A subfamily.</text>
</comment>
<dbReference type="GO" id="GO:0004609">
    <property type="term" value="F:phosphatidylserine decarboxylase activity"/>
    <property type="evidence" value="ECO:0007669"/>
    <property type="project" value="UniProtKB-EC"/>
</dbReference>
<evidence type="ECO:0000313" key="13">
    <source>
        <dbReference type="EMBL" id="MBM6704841.1"/>
    </source>
</evidence>
<evidence type="ECO:0000256" key="1">
    <source>
        <dbReference type="ARBA" id="ARBA00022475"/>
    </source>
</evidence>
<comment type="catalytic activity">
    <reaction evidence="11">
        <text>a 1,2-diacyl-sn-glycero-3-phospho-L-serine + H(+) = a 1,2-diacyl-sn-glycero-3-phosphoethanolamine + CO2</text>
        <dbReference type="Rhea" id="RHEA:20828"/>
        <dbReference type="ChEBI" id="CHEBI:15378"/>
        <dbReference type="ChEBI" id="CHEBI:16526"/>
        <dbReference type="ChEBI" id="CHEBI:57262"/>
        <dbReference type="ChEBI" id="CHEBI:64612"/>
        <dbReference type="EC" id="4.1.1.65"/>
    </reaction>
</comment>
<feature type="active site" description="Schiff-base intermediate with substrate; via pyruvic acid" evidence="11">
    <location>
        <position position="206"/>
    </location>
</feature>
<gene>
    <name evidence="11" type="primary">psd</name>
    <name evidence="13" type="ORF">H6A60_10155</name>
</gene>
<proteinExistence type="inferred from homology"/>
<keyword evidence="8 11" id="KW-0456">Lyase</keyword>
<keyword evidence="5 11" id="KW-0472">Membrane</keyword>
<evidence type="ECO:0000256" key="5">
    <source>
        <dbReference type="ARBA" id="ARBA00023136"/>
    </source>
</evidence>
<accession>A0ABS2DU16</accession>
<evidence type="ECO:0000256" key="9">
    <source>
        <dbReference type="ARBA" id="ARBA00023264"/>
    </source>
</evidence>
<evidence type="ECO:0000256" key="8">
    <source>
        <dbReference type="ARBA" id="ARBA00023239"/>
    </source>
</evidence>
<keyword evidence="3 11" id="KW-0210">Decarboxylase</keyword>